<feature type="binding site" evidence="5">
    <location>
        <position position="495"/>
    </location>
    <ligand>
        <name>substrate</name>
    </ligand>
</feature>
<comment type="caution">
    <text evidence="9">The sequence shown here is derived from an EMBL/GenBank/DDBJ whole genome shotgun (WGS) entry which is preliminary data.</text>
</comment>
<dbReference type="InterPro" id="IPR048362">
    <property type="entry name" value="PARG_helical"/>
</dbReference>
<proteinExistence type="inferred from homology"/>
<dbReference type="PANTHER" id="PTHR12837:SF15">
    <property type="entry name" value="POLY(ADP-RIBOSE) GLYCOHYDROLASE"/>
    <property type="match status" value="1"/>
</dbReference>
<dbReference type="GO" id="GO:1990966">
    <property type="term" value="P:ATP generation from poly-ADP-D-ribose"/>
    <property type="evidence" value="ECO:0007669"/>
    <property type="project" value="TreeGrafter"/>
</dbReference>
<keyword evidence="3" id="KW-0378">Hydrolase</keyword>
<dbReference type="EMBL" id="QEAO01000021">
    <property type="protein sequence ID" value="TPX33328.1"/>
    <property type="molecule type" value="Genomic_DNA"/>
</dbReference>
<dbReference type="Pfam" id="PF20811">
    <property type="entry name" value="PARG_cat_N"/>
    <property type="match status" value="1"/>
</dbReference>
<dbReference type="STRING" id="1806994.A0A507C1T4"/>
<dbReference type="PANTHER" id="PTHR12837">
    <property type="entry name" value="POLY ADP-RIBOSE GLYCOHYDROLASE"/>
    <property type="match status" value="1"/>
</dbReference>
<evidence type="ECO:0000256" key="3">
    <source>
        <dbReference type="ARBA" id="ARBA00022801"/>
    </source>
</evidence>
<evidence type="ECO:0000313" key="9">
    <source>
        <dbReference type="EMBL" id="TPX33328.1"/>
    </source>
</evidence>
<name>A0A507C1T4_9FUNG</name>
<organism evidence="9 10">
    <name type="scientific">Synchytrium microbalum</name>
    <dbReference type="NCBI Taxonomy" id="1806994"/>
    <lineage>
        <taxon>Eukaryota</taxon>
        <taxon>Fungi</taxon>
        <taxon>Fungi incertae sedis</taxon>
        <taxon>Chytridiomycota</taxon>
        <taxon>Chytridiomycota incertae sedis</taxon>
        <taxon>Chytridiomycetes</taxon>
        <taxon>Synchytriales</taxon>
        <taxon>Synchytriaceae</taxon>
        <taxon>Synchytrium</taxon>
    </lineage>
</organism>
<feature type="compositionally biased region" description="Polar residues" evidence="6">
    <location>
        <begin position="1"/>
        <end position="12"/>
    </location>
</feature>
<protein>
    <recommendedName>
        <fullName evidence="2">poly(ADP-ribose) glycohydrolase</fullName>
        <ecNumber evidence="2">3.2.1.143</ecNumber>
    </recommendedName>
</protein>
<sequence length="698" mass="78750">MSTSKWKQTTLSFGPAPPQKLDLKPTNSGEQESSPCRKRKAEDDNEGNPADTMSSPKRHIFQEEAPRVDVEGVTSTNVEPQPSNDVQDVDHNVTLQNEAQPSSNVHDKDADIVEQNDLVEQTDFEQNDTQPGVQEDDAVSLPDTTPDEDSLVYRDGRLYNRAGELVRNSSVDQDVGEHQTSDVTDHHPETTIADHMSDDPDDTVDPDQDDRMEINGLLHTILLEFADDSTAAVEDRWDRDHVRLPNSPCNTYIPQSFSPPIPKWALIEDTLRKFINDSLSGPLQSAAAIEEAILSYNQNYRRTWRFGGLSHYLDVVSSRPRANFRRIIPGIARLALDLPKLIRQPIPLLKQGMNIAVTLSQMQVASLLANAFFCTFPCRSEQRNGSEYYGYPSINFNDFFRLQTGRSARPQQAKFEGILNYFERVLQDRPSGSITFQRRAIPSSEMPIWKETAIPLRGLTVSPDGRIEDDGEGMLQMDFANKSIGGGVLGHGAVQEEIRFIISTELILSRLLAPVLENNETLFVMGSERFSSYIGYAETFRWEDNFVDSTARDGLGRRRTEIVAVDAIDFSRKPAYDQFRERYILRELNKAYAGFLPSTLTCLDENAPIATGNWGCGAFKGDLELKAVIQMMAASIVGRDLVYFTFADRRLPEESFVNMHSLLRQRGVSVGQLYQATIAYHNERENRSLFQYLIEKFN</sequence>
<dbReference type="RefSeq" id="XP_031024340.1">
    <property type="nucleotide sequence ID" value="XM_031169619.1"/>
</dbReference>
<dbReference type="OrthoDB" id="1937899at2759"/>
<dbReference type="GO" id="GO:0005634">
    <property type="term" value="C:nucleus"/>
    <property type="evidence" value="ECO:0007669"/>
    <property type="project" value="TreeGrafter"/>
</dbReference>
<feature type="compositionally biased region" description="Polar residues" evidence="6">
    <location>
        <begin position="25"/>
        <end position="34"/>
    </location>
</feature>
<evidence type="ECO:0000259" key="7">
    <source>
        <dbReference type="Pfam" id="PF05028"/>
    </source>
</evidence>
<feature type="domain" description="PARG catalytic Macro" evidence="7">
    <location>
        <begin position="447"/>
        <end position="651"/>
    </location>
</feature>
<dbReference type="GO" id="GO:0005975">
    <property type="term" value="P:carbohydrate metabolic process"/>
    <property type="evidence" value="ECO:0007669"/>
    <property type="project" value="InterPro"/>
</dbReference>
<evidence type="ECO:0000313" key="10">
    <source>
        <dbReference type="Proteomes" id="UP000319731"/>
    </source>
</evidence>
<dbReference type="Proteomes" id="UP000319731">
    <property type="component" value="Unassembled WGS sequence"/>
</dbReference>
<feature type="compositionally biased region" description="Polar residues" evidence="6">
    <location>
        <begin position="73"/>
        <end position="86"/>
    </location>
</feature>
<feature type="region of interest" description="Disordered" evidence="6">
    <location>
        <begin position="168"/>
        <end position="205"/>
    </location>
</feature>
<feature type="compositionally biased region" description="Polar residues" evidence="6">
    <location>
        <begin position="93"/>
        <end position="104"/>
    </location>
</feature>
<dbReference type="GO" id="GO:0004649">
    <property type="term" value="F:poly(ADP-ribose) glycohydrolase activity"/>
    <property type="evidence" value="ECO:0007669"/>
    <property type="project" value="UniProtKB-EC"/>
</dbReference>
<reference evidence="9 10" key="1">
    <citation type="journal article" date="2019" name="Sci. Rep.">
        <title>Comparative genomics of chytrid fungi reveal insights into the obligate biotrophic and pathogenic lifestyle of Synchytrium endobioticum.</title>
        <authorList>
            <person name="van de Vossenberg B.T.L.H."/>
            <person name="Warris S."/>
            <person name="Nguyen H.D.T."/>
            <person name="van Gent-Pelzer M.P.E."/>
            <person name="Joly D.L."/>
            <person name="van de Geest H.C."/>
            <person name="Bonants P.J.M."/>
            <person name="Smith D.S."/>
            <person name="Levesque C.A."/>
            <person name="van der Lee T.A.J."/>
        </authorList>
    </citation>
    <scope>NUCLEOTIDE SEQUENCE [LARGE SCALE GENOMIC DNA]</scope>
    <source>
        <strain evidence="9 10">JEL517</strain>
    </source>
</reference>
<feature type="active site" evidence="4">
    <location>
        <position position="497"/>
    </location>
</feature>
<feature type="region of interest" description="Disordered" evidence="6">
    <location>
        <begin position="1"/>
        <end position="151"/>
    </location>
</feature>
<evidence type="ECO:0000256" key="2">
    <source>
        <dbReference type="ARBA" id="ARBA00012255"/>
    </source>
</evidence>
<dbReference type="GO" id="GO:0005737">
    <property type="term" value="C:cytoplasm"/>
    <property type="evidence" value="ECO:0007669"/>
    <property type="project" value="TreeGrafter"/>
</dbReference>
<gene>
    <name evidence="9" type="ORF">SmJEL517_g03691</name>
</gene>
<evidence type="ECO:0000256" key="4">
    <source>
        <dbReference type="PIRSR" id="PIRSR607724-1"/>
    </source>
</evidence>
<accession>A0A507C1T4</accession>
<dbReference type="Pfam" id="PF05028">
    <property type="entry name" value="PARG_cat_C"/>
    <property type="match status" value="1"/>
</dbReference>
<feature type="active site" evidence="4">
    <location>
        <position position="496"/>
    </location>
</feature>
<evidence type="ECO:0000259" key="8">
    <source>
        <dbReference type="Pfam" id="PF20811"/>
    </source>
</evidence>
<dbReference type="AlphaFoldDB" id="A0A507C1T4"/>
<feature type="domain" description="PARG helical" evidence="8">
    <location>
        <begin position="321"/>
        <end position="438"/>
    </location>
</feature>
<feature type="compositionally biased region" description="Basic and acidic residues" evidence="6">
    <location>
        <begin position="60"/>
        <end position="70"/>
    </location>
</feature>
<comment type="similarity">
    <text evidence="1">Belongs to the poly(ADP-ribose) glycohydrolase family.</text>
</comment>
<dbReference type="InterPro" id="IPR046372">
    <property type="entry name" value="PARG_cat_C"/>
</dbReference>
<feature type="binding site" evidence="5">
    <location>
        <position position="536"/>
    </location>
    <ligand>
        <name>substrate</name>
    </ligand>
</feature>
<feature type="compositionally biased region" description="Basic and acidic residues" evidence="6">
    <location>
        <begin position="175"/>
        <end position="189"/>
    </location>
</feature>
<dbReference type="GeneID" id="42004916"/>
<evidence type="ECO:0000256" key="6">
    <source>
        <dbReference type="SAM" id="MobiDB-lite"/>
    </source>
</evidence>
<feature type="binding site" evidence="5">
    <location>
        <position position="481"/>
    </location>
    <ligand>
        <name>substrate</name>
    </ligand>
</feature>
<dbReference type="InterPro" id="IPR007724">
    <property type="entry name" value="Poly_GlycHdrlase"/>
</dbReference>
<evidence type="ECO:0000256" key="5">
    <source>
        <dbReference type="PIRSR" id="PIRSR607724-2"/>
    </source>
</evidence>
<dbReference type="GO" id="GO:0009225">
    <property type="term" value="P:nucleotide-sugar metabolic process"/>
    <property type="evidence" value="ECO:0007669"/>
    <property type="project" value="TreeGrafter"/>
</dbReference>
<evidence type="ECO:0000256" key="1">
    <source>
        <dbReference type="ARBA" id="ARBA00009545"/>
    </source>
</evidence>
<feature type="active site" evidence="4">
    <location>
        <position position="478"/>
    </location>
</feature>
<dbReference type="EC" id="3.2.1.143" evidence="2"/>
<dbReference type="GO" id="GO:0006282">
    <property type="term" value="P:regulation of DNA repair"/>
    <property type="evidence" value="ECO:0007669"/>
    <property type="project" value="InterPro"/>
</dbReference>
<keyword evidence="10" id="KW-1185">Reference proteome</keyword>